<name>A0AA47B495_9LACO</name>
<dbReference type="RefSeq" id="WP_052727753.1">
    <property type="nucleotide sequence ID" value="NZ_CP084389.1"/>
</dbReference>
<proteinExistence type="predicted"/>
<dbReference type="InterPro" id="IPR035992">
    <property type="entry name" value="Ricin_B-like_lectins"/>
</dbReference>
<dbReference type="Proteomes" id="UP001164557">
    <property type="component" value="Chromosome"/>
</dbReference>
<keyword evidence="5" id="KW-1185">Reference proteome</keyword>
<dbReference type="GO" id="GO:0009251">
    <property type="term" value="P:glucan catabolic process"/>
    <property type="evidence" value="ECO:0007669"/>
    <property type="project" value="TreeGrafter"/>
</dbReference>
<feature type="chain" id="PRO_5041435895" evidence="2">
    <location>
        <begin position="28"/>
        <end position="417"/>
    </location>
</feature>
<dbReference type="InterPro" id="IPR000757">
    <property type="entry name" value="Beta-glucanase-like"/>
</dbReference>
<feature type="signal peptide" evidence="2">
    <location>
        <begin position="1"/>
        <end position="27"/>
    </location>
</feature>
<dbReference type="SUPFAM" id="SSF50370">
    <property type="entry name" value="Ricin B-like lectins"/>
    <property type="match status" value="1"/>
</dbReference>
<reference evidence="4" key="1">
    <citation type="submission" date="2021-09" db="EMBL/GenBank/DDBJ databases">
        <title>Lactobacillus species from Apis mellifera, Switzerland.</title>
        <authorList>
            <person name="Pfister J."/>
            <person name="Brown A."/>
            <person name="Neumann P."/>
            <person name="Collaud A."/>
            <person name="Retschnig G."/>
            <person name="Perreten V."/>
        </authorList>
    </citation>
    <scope>NUCLEOTIDE SEQUENCE</scope>
    <source>
        <strain evidence="4">IBH002</strain>
    </source>
</reference>
<evidence type="ECO:0000259" key="3">
    <source>
        <dbReference type="PROSITE" id="PS51762"/>
    </source>
</evidence>
<evidence type="ECO:0000256" key="1">
    <source>
        <dbReference type="SAM" id="MobiDB-lite"/>
    </source>
</evidence>
<keyword evidence="2" id="KW-0732">Signal</keyword>
<dbReference type="PANTHER" id="PTHR10963">
    <property type="entry name" value="GLYCOSYL HYDROLASE-RELATED"/>
    <property type="match status" value="1"/>
</dbReference>
<dbReference type="Gene3D" id="2.80.10.50">
    <property type="match status" value="1"/>
</dbReference>
<accession>A0AA47B495</accession>
<dbReference type="InterPro" id="IPR050546">
    <property type="entry name" value="Glycosyl_Hydrlase_16"/>
</dbReference>
<dbReference type="SUPFAM" id="SSF49899">
    <property type="entry name" value="Concanavalin A-like lectins/glucanases"/>
    <property type="match status" value="1"/>
</dbReference>
<keyword evidence="4" id="KW-0378">Hydrolase</keyword>
<sequence>MKKRWSRLLTIGAGVLLGLGSAQAVKAADEAPAKPGYTLDFDDEFNGPTLDKSKWTDYYLPHWTADPETAKANYRFEDGKLIEYIAKDQKPWSPTLDGTVKSSAIMSFNKNWIHNFSGNNQILSNQKEWQGYVTKYGYFEIRAKLSDVGGGGHQAWWMVGMQDDTNDWFNSKQTAEIDVLETFFRRQNTWRIAAFGWNDPFFENQWELFEDPVPEGNPTKEYHTYGLDWEPGSLKFYYDGKLYKQINQAPDYPMGTILNIYTDAGSGKGNDIFPKSWSIDYFRVYKKNGGYDLPKTTLQNSASKKYVTLDPNSAAVQITSEPTEYSTWQLVPKGRYFLIQNVATKELLHIEDMKDYVEHGKVPATHWSAQWQKITKDNQIYFVNRWQPNKTIAVDSTSSNLQNKDFTSPTADNLWNN</sequence>
<dbReference type="PANTHER" id="PTHR10963:SF24">
    <property type="entry name" value="GLYCOSIDASE C21B10.07-RELATED"/>
    <property type="match status" value="1"/>
</dbReference>
<dbReference type="CDD" id="cd00413">
    <property type="entry name" value="Glyco_hydrolase_16"/>
    <property type="match status" value="1"/>
</dbReference>
<dbReference type="GO" id="GO:0004553">
    <property type="term" value="F:hydrolase activity, hydrolyzing O-glycosyl compounds"/>
    <property type="evidence" value="ECO:0007669"/>
    <property type="project" value="InterPro"/>
</dbReference>
<organism evidence="4 5">
    <name type="scientific">Lactobacillus helsingborgensis</name>
    <dbReference type="NCBI Taxonomy" id="1218494"/>
    <lineage>
        <taxon>Bacteria</taxon>
        <taxon>Bacillati</taxon>
        <taxon>Bacillota</taxon>
        <taxon>Bacilli</taxon>
        <taxon>Lactobacillales</taxon>
        <taxon>Lactobacillaceae</taxon>
        <taxon>Lactobacillus</taxon>
    </lineage>
</organism>
<dbReference type="AlphaFoldDB" id="A0AA47B495"/>
<feature type="domain" description="GH16" evidence="3">
    <location>
        <begin position="53"/>
        <end position="290"/>
    </location>
</feature>
<dbReference type="Gene3D" id="2.60.120.200">
    <property type="match status" value="1"/>
</dbReference>
<dbReference type="CDD" id="cd23432">
    <property type="entry name" value="beta-trefoil_Ricin_EndoBetaGal-like"/>
    <property type="match status" value="1"/>
</dbReference>
<dbReference type="InterPro" id="IPR013320">
    <property type="entry name" value="ConA-like_dom_sf"/>
</dbReference>
<evidence type="ECO:0000313" key="5">
    <source>
        <dbReference type="Proteomes" id="UP001164557"/>
    </source>
</evidence>
<dbReference type="Pfam" id="PF00722">
    <property type="entry name" value="Glyco_hydro_16"/>
    <property type="match status" value="1"/>
</dbReference>
<evidence type="ECO:0000313" key="4">
    <source>
        <dbReference type="EMBL" id="UZX29862.1"/>
    </source>
</evidence>
<feature type="region of interest" description="Disordered" evidence="1">
    <location>
        <begin position="397"/>
        <end position="417"/>
    </location>
</feature>
<dbReference type="PROSITE" id="PS51762">
    <property type="entry name" value="GH16_2"/>
    <property type="match status" value="1"/>
</dbReference>
<dbReference type="EMBL" id="CP084389">
    <property type="protein sequence ID" value="UZX29862.1"/>
    <property type="molecule type" value="Genomic_DNA"/>
</dbReference>
<protein>
    <submittedName>
        <fullName evidence="4">Glycoside hydrolase family 16 protein</fullName>
    </submittedName>
</protein>
<gene>
    <name evidence="4" type="ORF">LDX53_01090</name>
</gene>
<evidence type="ECO:0000256" key="2">
    <source>
        <dbReference type="SAM" id="SignalP"/>
    </source>
</evidence>